<dbReference type="RefSeq" id="WP_068803487.1">
    <property type="nucleotide sequence ID" value="NZ_CP014671.1"/>
</dbReference>
<evidence type="ECO:0000256" key="1">
    <source>
        <dbReference type="ARBA" id="ARBA00010613"/>
    </source>
</evidence>
<reference evidence="5" key="1">
    <citation type="submission" date="2016-03" db="EMBL/GenBank/DDBJ databases">
        <title>Complete genome sequence of Solimmundus cernigliae, representing a novel lineage of polycyclic aromatic hydrocarbon degraders within the Gammaproteobacteria.</title>
        <authorList>
            <person name="Singleton D.R."/>
            <person name="Dickey A.N."/>
            <person name="Scholl E.H."/>
            <person name="Wright F.A."/>
            <person name="Aitken M.D."/>
        </authorList>
    </citation>
    <scope>NUCLEOTIDE SEQUENCE [LARGE SCALE GENOMIC DNA]</scope>
    <source>
        <strain evidence="5">TR3.2</strain>
    </source>
</reference>
<organism evidence="4 5">
    <name type="scientific">Immundisolibacter cernigliae</name>
    <dbReference type="NCBI Taxonomy" id="1810504"/>
    <lineage>
        <taxon>Bacteria</taxon>
        <taxon>Pseudomonadati</taxon>
        <taxon>Pseudomonadota</taxon>
        <taxon>Gammaproteobacteria</taxon>
        <taxon>Immundisolibacterales</taxon>
        <taxon>Immundisolibacteraceae</taxon>
        <taxon>Immundisolibacter</taxon>
    </lineage>
</organism>
<evidence type="ECO:0000259" key="3">
    <source>
        <dbReference type="PROSITE" id="PS50263"/>
    </source>
</evidence>
<dbReference type="PANTHER" id="PTHR23088:SF27">
    <property type="entry name" value="DEAMINATED GLUTATHIONE AMIDASE"/>
    <property type="match status" value="1"/>
</dbReference>
<gene>
    <name evidence="4" type="ORF">PG2T_06140</name>
</gene>
<dbReference type="InParanoid" id="A0A1B1YST4"/>
<feature type="domain" description="CN hydrolase" evidence="3">
    <location>
        <begin position="5"/>
        <end position="255"/>
    </location>
</feature>
<keyword evidence="2" id="KW-0378">Hydrolase</keyword>
<dbReference type="SUPFAM" id="SSF56317">
    <property type="entry name" value="Carbon-nitrogen hydrolase"/>
    <property type="match status" value="1"/>
</dbReference>
<dbReference type="PANTHER" id="PTHR23088">
    <property type="entry name" value="NITRILASE-RELATED"/>
    <property type="match status" value="1"/>
</dbReference>
<dbReference type="PROSITE" id="PS50263">
    <property type="entry name" value="CN_HYDROLASE"/>
    <property type="match status" value="1"/>
</dbReference>
<dbReference type="STRING" id="1810504.PG2T_06140"/>
<evidence type="ECO:0000313" key="4">
    <source>
        <dbReference type="EMBL" id="ANX03815.1"/>
    </source>
</evidence>
<keyword evidence="5" id="KW-1185">Reference proteome</keyword>
<evidence type="ECO:0000313" key="5">
    <source>
        <dbReference type="Proteomes" id="UP000092952"/>
    </source>
</evidence>
<dbReference type="FunCoup" id="A0A1B1YST4">
    <property type="interactions" value="394"/>
</dbReference>
<sequence length="273" mass="29340">MTQAFTAAVVQMVSGSEVAANLASAGRLIGQAAQAGARLVALPENFALLGRREQDKLAVAEPDDAGPIQDFLADSARRHGIYLVGGTIPLRSADPQRVRAACLLHGPDGRRLARYDKIHLFDVEVADGGERYRESASIEPGDAVVTVDTELGCIGLAVCYDLRFPELFRALLAQGAQILVLPSAFTETTGAAHWHLLCRARAVENLCYLLAPGQGGQHDNGRRTYGHSLIVGPWGEVLAEYTDNGEGIACAQIDLAAMDHLRARFPALQHRRL</sequence>
<dbReference type="InterPro" id="IPR036526">
    <property type="entry name" value="C-N_Hydrolase_sf"/>
</dbReference>
<dbReference type="OrthoDB" id="9811121at2"/>
<dbReference type="InterPro" id="IPR003010">
    <property type="entry name" value="C-N_Hydrolase"/>
</dbReference>
<dbReference type="Gene3D" id="3.60.110.10">
    <property type="entry name" value="Carbon-nitrogen hydrolase"/>
    <property type="match status" value="1"/>
</dbReference>
<dbReference type="InterPro" id="IPR045254">
    <property type="entry name" value="Nit1/2_C-N_Hydrolase"/>
</dbReference>
<protein>
    <recommendedName>
        <fullName evidence="3">CN hydrolase domain-containing protein</fullName>
    </recommendedName>
</protein>
<proteinExistence type="inferred from homology"/>
<dbReference type="GO" id="GO:0016811">
    <property type="term" value="F:hydrolase activity, acting on carbon-nitrogen (but not peptide) bonds, in linear amides"/>
    <property type="evidence" value="ECO:0007669"/>
    <property type="project" value="InterPro"/>
</dbReference>
<dbReference type="AlphaFoldDB" id="A0A1B1YST4"/>
<dbReference type="PROSITE" id="PS01227">
    <property type="entry name" value="UPF0012"/>
    <property type="match status" value="1"/>
</dbReference>
<dbReference type="InterPro" id="IPR001110">
    <property type="entry name" value="UPF0012_CS"/>
</dbReference>
<name>A0A1B1YST4_9GAMM</name>
<dbReference type="CDD" id="cd07572">
    <property type="entry name" value="nit"/>
    <property type="match status" value="1"/>
</dbReference>
<dbReference type="Pfam" id="PF00795">
    <property type="entry name" value="CN_hydrolase"/>
    <property type="match status" value="1"/>
</dbReference>
<comment type="similarity">
    <text evidence="1">Belongs to the carbon-nitrogen hydrolase superfamily. NIT1/NIT2 family.</text>
</comment>
<dbReference type="KEGG" id="gbi:PG2T_06140"/>
<accession>A0A1B1YST4</accession>
<dbReference type="Proteomes" id="UP000092952">
    <property type="component" value="Chromosome"/>
</dbReference>
<dbReference type="EMBL" id="CP014671">
    <property type="protein sequence ID" value="ANX03815.1"/>
    <property type="molecule type" value="Genomic_DNA"/>
</dbReference>
<evidence type="ECO:0000256" key="2">
    <source>
        <dbReference type="ARBA" id="ARBA00022801"/>
    </source>
</evidence>